<reference evidence="1 2" key="1">
    <citation type="journal article" date="2018" name="Front. Plant Sci.">
        <title>Red Clover (Trifolium pratense) and Zigzag Clover (T. medium) - A Picture of Genomic Similarities and Differences.</title>
        <authorList>
            <person name="Dluhosova J."/>
            <person name="Istvanek J."/>
            <person name="Nedelnik J."/>
            <person name="Repkova J."/>
        </authorList>
    </citation>
    <scope>NUCLEOTIDE SEQUENCE [LARGE SCALE GENOMIC DNA]</scope>
    <source>
        <strain evidence="2">cv. 10/8</strain>
        <tissue evidence="1">Leaf</tissue>
    </source>
</reference>
<feature type="non-terminal residue" evidence="1">
    <location>
        <position position="1"/>
    </location>
</feature>
<evidence type="ECO:0000313" key="1">
    <source>
        <dbReference type="EMBL" id="MCI34043.1"/>
    </source>
</evidence>
<proteinExistence type="predicted"/>
<dbReference type="EMBL" id="LXQA010209862">
    <property type="protein sequence ID" value="MCI34043.1"/>
    <property type="molecule type" value="Genomic_DNA"/>
</dbReference>
<keyword evidence="2" id="KW-1185">Reference proteome</keyword>
<protein>
    <submittedName>
        <fullName evidence="1">Uncharacterized protein</fullName>
    </submittedName>
</protein>
<evidence type="ECO:0000313" key="2">
    <source>
        <dbReference type="Proteomes" id="UP000265520"/>
    </source>
</evidence>
<organism evidence="1 2">
    <name type="scientific">Trifolium medium</name>
    <dbReference type="NCBI Taxonomy" id="97028"/>
    <lineage>
        <taxon>Eukaryota</taxon>
        <taxon>Viridiplantae</taxon>
        <taxon>Streptophyta</taxon>
        <taxon>Embryophyta</taxon>
        <taxon>Tracheophyta</taxon>
        <taxon>Spermatophyta</taxon>
        <taxon>Magnoliopsida</taxon>
        <taxon>eudicotyledons</taxon>
        <taxon>Gunneridae</taxon>
        <taxon>Pentapetalae</taxon>
        <taxon>rosids</taxon>
        <taxon>fabids</taxon>
        <taxon>Fabales</taxon>
        <taxon>Fabaceae</taxon>
        <taxon>Papilionoideae</taxon>
        <taxon>50 kb inversion clade</taxon>
        <taxon>NPAAA clade</taxon>
        <taxon>Hologalegina</taxon>
        <taxon>IRL clade</taxon>
        <taxon>Trifolieae</taxon>
        <taxon>Trifolium</taxon>
    </lineage>
</organism>
<dbReference type="AlphaFoldDB" id="A0A392RBP7"/>
<dbReference type="Proteomes" id="UP000265520">
    <property type="component" value="Unassembled WGS sequence"/>
</dbReference>
<sequence length="57" mass="6107">PAPAVPDIADASHVVAVTSGSTNLLQGRFSVPLPPTHTFLAFRIFFELQTLCSNCHN</sequence>
<comment type="caution">
    <text evidence="1">The sequence shown here is derived from an EMBL/GenBank/DDBJ whole genome shotgun (WGS) entry which is preliminary data.</text>
</comment>
<name>A0A392RBP7_9FABA</name>
<accession>A0A392RBP7</accession>